<dbReference type="InterPro" id="IPR018484">
    <property type="entry name" value="FGGY_N"/>
</dbReference>
<dbReference type="Gene3D" id="3.30.420.40">
    <property type="match status" value="2"/>
</dbReference>
<keyword evidence="3 7" id="KW-0418">Kinase</keyword>
<dbReference type="GO" id="GO:0019150">
    <property type="term" value="F:D-ribulokinase activity"/>
    <property type="evidence" value="ECO:0007669"/>
    <property type="project" value="TreeGrafter"/>
</dbReference>
<evidence type="ECO:0000256" key="5">
    <source>
        <dbReference type="ARBA" id="ARBA00022935"/>
    </source>
</evidence>
<evidence type="ECO:0000256" key="4">
    <source>
        <dbReference type="ARBA" id="ARBA00022840"/>
    </source>
</evidence>
<dbReference type="PROSITE" id="PS00445">
    <property type="entry name" value="FGGY_KINASES_2"/>
    <property type="match status" value="1"/>
</dbReference>
<dbReference type="GO" id="GO:0005524">
    <property type="term" value="F:ATP binding"/>
    <property type="evidence" value="ECO:0007669"/>
    <property type="project" value="UniProtKB-KW"/>
</dbReference>
<dbReference type="GO" id="GO:0008741">
    <property type="term" value="F:ribulokinase activity"/>
    <property type="evidence" value="ECO:0007669"/>
    <property type="project" value="InterPro"/>
</dbReference>
<reference evidence="10 11" key="1">
    <citation type="journal article" date="2015" name="J. Biotechnol.">
        <title>Complete genome sequence of Paenibacillus beijingensis 7188(T) (=DSM 24997(T)), a novel rhizobacterium from jujube garden soil.</title>
        <authorList>
            <person name="Kwak Y."/>
            <person name="Shin J.H."/>
        </authorList>
    </citation>
    <scope>NUCLEOTIDE SEQUENCE [LARGE SCALE GENOMIC DNA]</scope>
    <source>
        <strain evidence="10 11">DSM 24997</strain>
    </source>
</reference>
<evidence type="ECO:0000256" key="3">
    <source>
        <dbReference type="ARBA" id="ARBA00022777"/>
    </source>
</evidence>
<dbReference type="AlphaFoldDB" id="A0A0D5NED9"/>
<dbReference type="PATRIC" id="fig|1126833.4.peg.602"/>
<dbReference type="GO" id="GO:0005737">
    <property type="term" value="C:cytoplasm"/>
    <property type="evidence" value="ECO:0007669"/>
    <property type="project" value="TreeGrafter"/>
</dbReference>
<reference evidence="11" key="2">
    <citation type="submission" date="2015-03" db="EMBL/GenBank/DDBJ databases">
        <title>Genome sequence of Paenibacillus beijingensis strain DSM 24997T.</title>
        <authorList>
            <person name="Kwak Y."/>
            <person name="Shin J.-H."/>
        </authorList>
    </citation>
    <scope>NUCLEOTIDE SEQUENCE [LARGE SCALE GENOMIC DNA]</scope>
    <source>
        <strain evidence="11">DSM 24997</strain>
    </source>
</reference>
<dbReference type="STRING" id="1126833.VN24_02715"/>
<keyword evidence="1 7" id="KW-0808">Transferase</keyword>
<dbReference type="PANTHER" id="PTHR43435">
    <property type="entry name" value="RIBULOKINASE"/>
    <property type="match status" value="1"/>
</dbReference>
<comment type="similarity">
    <text evidence="7">Belongs to the FGGY kinase family.</text>
</comment>
<evidence type="ECO:0000313" key="10">
    <source>
        <dbReference type="EMBL" id="AJY73739.1"/>
    </source>
</evidence>
<sequence length="505" mass="55928">MGLERDVLMGIDGGTGSVRVGFYDLQGNPLGFSATEYETKHLHPGWAEQSPDDWWAALKESVRKGLAATGIAKERIAAISSATTSCSVVLCIEDGTPVRDSLIWMDVRAAQEVIDIAELTGSRLSAEWMPGKLLWLKRNEREHYDKAEIFCEYQDWLTYRLTGMWSININNSCNWGYNAREGGFAEDFYRRLEMEEAVAKFPKQRVFAVGDAIGTITKEAADELGLGYDTLVAQGGIDASIGVLGMGVYEPGKIALITGSSNLAMALTEEAMFNEGGINTGPDNLIKGYYTAYRGQVSSGSILSWFKRELCKDLEGGEESAYDILNREAKELPIGSDGLVVLDYWQGNRHPYLDSKVRGMFYGLSLHHTRAHMYRALMEGIAFGTENLLAQFRENGFPVHEINIAGGTTQSDLFLQIHADVSNVVVNVPSEPQAPCLGAAISAAAAAGIYPSLEEAVRAMVRFDKVIKPDYGNHLKYRQIFGQYRKIYPNFKDWMHETTDVYLNA</sequence>
<evidence type="ECO:0000256" key="7">
    <source>
        <dbReference type="RuleBase" id="RU003733"/>
    </source>
</evidence>
<dbReference type="InterPro" id="IPR000577">
    <property type="entry name" value="Carb_kinase_FGGY"/>
</dbReference>
<keyword evidence="4" id="KW-0067">ATP-binding</keyword>
<keyword evidence="6" id="KW-0119">Carbohydrate metabolism</keyword>
<dbReference type="HOGENOM" id="CLU_009281_3_3_9"/>
<dbReference type="KEGG" id="pbj:VN24_02715"/>
<dbReference type="GO" id="GO:0019569">
    <property type="term" value="P:L-arabinose catabolic process to D-xylulose 5-phosphate"/>
    <property type="evidence" value="ECO:0007669"/>
    <property type="project" value="InterPro"/>
</dbReference>
<accession>A0A0D5NED9</accession>
<dbReference type="InterPro" id="IPR043129">
    <property type="entry name" value="ATPase_NBD"/>
</dbReference>
<dbReference type="InterPro" id="IPR018485">
    <property type="entry name" value="FGGY_C"/>
</dbReference>
<evidence type="ECO:0000313" key="11">
    <source>
        <dbReference type="Proteomes" id="UP000032633"/>
    </source>
</evidence>
<dbReference type="Proteomes" id="UP000032633">
    <property type="component" value="Chromosome"/>
</dbReference>
<gene>
    <name evidence="10" type="ORF">VN24_02715</name>
</gene>
<dbReference type="InterPro" id="IPR005929">
    <property type="entry name" value="Ribulokinase"/>
</dbReference>
<evidence type="ECO:0000259" key="8">
    <source>
        <dbReference type="Pfam" id="PF00370"/>
    </source>
</evidence>
<evidence type="ECO:0000256" key="2">
    <source>
        <dbReference type="ARBA" id="ARBA00022741"/>
    </source>
</evidence>
<evidence type="ECO:0000256" key="6">
    <source>
        <dbReference type="ARBA" id="ARBA00023277"/>
    </source>
</evidence>
<dbReference type="InterPro" id="IPR018483">
    <property type="entry name" value="Carb_kinase_FGGY_CS"/>
</dbReference>
<proteinExistence type="inferred from homology"/>
<keyword evidence="2" id="KW-0547">Nucleotide-binding</keyword>
<dbReference type="Pfam" id="PF02782">
    <property type="entry name" value="FGGY_C"/>
    <property type="match status" value="1"/>
</dbReference>
<dbReference type="EMBL" id="CP011058">
    <property type="protein sequence ID" value="AJY73739.1"/>
    <property type="molecule type" value="Genomic_DNA"/>
</dbReference>
<dbReference type="CDD" id="cd07781">
    <property type="entry name" value="ASKHA_NBD_FGGY_L-RBK"/>
    <property type="match status" value="1"/>
</dbReference>
<evidence type="ECO:0000256" key="1">
    <source>
        <dbReference type="ARBA" id="ARBA00022679"/>
    </source>
</evidence>
<dbReference type="SUPFAM" id="SSF53067">
    <property type="entry name" value="Actin-like ATPase domain"/>
    <property type="match status" value="2"/>
</dbReference>
<organism evidence="10 11">
    <name type="scientific">Paenibacillus beijingensis</name>
    <dbReference type="NCBI Taxonomy" id="1126833"/>
    <lineage>
        <taxon>Bacteria</taxon>
        <taxon>Bacillati</taxon>
        <taxon>Bacillota</taxon>
        <taxon>Bacilli</taxon>
        <taxon>Bacillales</taxon>
        <taxon>Paenibacillaceae</taxon>
        <taxon>Paenibacillus</taxon>
    </lineage>
</organism>
<keyword evidence="5" id="KW-0054">Arabinose catabolism</keyword>
<evidence type="ECO:0008006" key="12">
    <source>
        <dbReference type="Google" id="ProtNLM"/>
    </source>
</evidence>
<name>A0A0D5NED9_9BACL</name>
<dbReference type="PIRSF" id="PIRSF000538">
    <property type="entry name" value="GlpK"/>
    <property type="match status" value="1"/>
</dbReference>
<feature type="domain" description="Carbohydrate kinase FGGY C-terminal" evidence="9">
    <location>
        <begin position="255"/>
        <end position="447"/>
    </location>
</feature>
<keyword evidence="11" id="KW-1185">Reference proteome</keyword>
<dbReference type="Pfam" id="PF00370">
    <property type="entry name" value="FGGY_N"/>
    <property type="match status" value="1"/>
</dbReference>
<dbReference type="PANTHER" id="PTHR43435:SF4">
    <property type="entry name" value="FGGY CARBOHYDRATE KINASE DOMAIN-CONTAINING PROTEIN"/>
    <property type="match status" value="1"/>
</dbReference>
<evidence type="ECO:0000259" key="9">
    <source>
        <dbReference type="Pfam" id="PF02782"/>
    </source>
</evidence>
<protein>
    <recommendedName>
        <fullName evidence="12">Xylulose kinase</fullName>
    </recommendedName>
</protein>
<feature type="domain" description="Carbohydrate kinase FGGY N-terminal" evidence="8">
    <location>
        <begin position="8"/>
        <end position="245"/>
    </location>
</feature>